<dbReference type="SUPFAM" id="SSF46894">
    <property type="entry name" value="C-terminal effector domain of the bipartite response regulators"/>
    <property type="match status" value="1"/>
</dbReference>
<comment type="caution">
    <text evidence="2">The sequence shown here is derived from an EMBL/GenBank/DDBJ whole genome shotgun (WGS) entry which is preliminary data.</text>
</comment>
<dbReference type="EMBL" id="BSRZ01000005">
    <property type="protein sequence ID" value="GLW64281.1"/>
    <property type="molecule type" value="Genomic_DNA"/>
</dbReference>
<dbReference type="Gene3D" id="1.10.10.10">
    <property type="entry name" value="Winged helix-like DNA-binding domain superfamily/Winged helix DNA-binding domain"/>
    <property type="match status" value="1"/>
</dbReference>
<sequence>MRAGRLLETALDLHRRQEDTRASFEFVDRKRLSALLQRTFEQQSARVLMAGDGWLVELPQRLFDLGPGIRVVVGPDAVEERRGELERLTAARAAVRVLPRVPPELALLDERTAVFGGDRMLMINEPQMVSSLHELSSAVWSFGVAFTDYLDRPDGDPEASVLHLLSAGWKDEAAARELRMSVRTYRRHVASLMKRLGAASRFQAGIRAVQLGLIDVSEASRRPASNGIPR</sequence>
<reference evidence="2" key="1">
    <citation type="submission" date="2023-02" db="EMBL/GenBank/DDBJ databases">
        <title>Actinomadura rubrobrunea NBRC 14622.</title>
        <authorList>
            <person name="Ichikawa N."/>
            <person name="Sato H."/>
            <person name="Tonouchi N."/>
        </authorList>
    </citation>
    <scope>NUCLEOTIDE SEQUENCE</scope>
    <source>
        <strain evidence="2">NBRC 14622</strain>
    </source>
</reference>
<evidence type="ECO:0000313" key="2">
    <source>
        <dbReference type="EMBL" id="GLW64281.1"/>
    </source>
</evidence>
<feature type="domain" description="HTH luxR-type" evidence="1">
    <location>
        <begin position="158"/>
        <end position="208"/>
    </location>
</feature>
<keyword evidence="3" id="KW-1185">Reference proteome</keyword>
<dbReference type="InterPro" id="IPR000792">
    <property type="entry name" value="Tscrpt_reg_LuxR_C"/>
</dbReference>
<dbReference type="GO" id="GO:0006355">
    <property type="term" value="P:regulation of DNA-templated transcription"/>
    <property type="evidence" value="ECO:0007669"/>
    <property type="project" value="InterPro"/>
</dbReference>
<proteinExistence type="predicted"/>
<dbReference type="InterPro" id="IPR016032">
    <property type="entry name" value="Sig_transdc_resp-reg_C-effctor"/>
</dbReference>
<organism evidence="2 3">
    <name type="scientific">Actinomadura rubrobrunea</name>
    <dbReference type="NCBI Taxonomy" id="115335"/>
    <lineage>
        <taxon>Bacteria</taxon>
        <taxon>Bacillati</taxon>
        <taxon>Actinomycetota</taxon>
        <taxon>Actinomycetes</taxon>
        <taxon>Streptosporangiales</taxon>
        <taxon>Thermomonosporaceae</taxon>
        <taxon>Actinomadura</taxon>
    </lineage>
</organism>
<dbReference type="AlphaFoldDB" id="A0A9W6PWI1"/>
<dbReference type="Proteomes" id="UP001165124">
    <property type="component" value="Unassembled WGS sequence"/>
</dbReference>
<accession>A0A9W6PWI1</accession>
<protein>
    <recommendedName>
        <fullName evidence="1">HTH luxR-type domain-containing protein</fullName>
    </recommendedName>
</protein>
<dbReference type="Pfam" id="PF00196">
    <property type="entry name" value="GerE"/>
    <property type="match status" value="1"/>
</dbReference>
<dbReference type="SMART" id="SM00421">
    <property type="entry name" value="HTH_LUXR"/>
    <property type="match status" value="1"/>
</dbReference>
<gene>
    <name evidence="2" type="ORF">Arub01_25250</name>
</gene>
<dbReference type="GO" id="GO:0003677">
    <property type="term" value="F:DNA binding"/>
    <property type="evidence" value="ECO:0007669"/>
    <property type="project" value="InterPro"/>
</dbReference>
<evidence type="ECO:0000313" key="3">
    <source>
        <dbReference type="Proteomes" id="UP001165124"/>
    </source>
</evidence>
<name>A0A9W6PWI1_9ACTN</name>
<dbReference type="InterPro" id="IPR036388">
    <property type="entry name" value="WH-like_DNA-bd_sf"/>
</dbReference>
<evidence type="ECO:0000259" key="1">
    <source>
        <dbReference type="SMART" id="SM00421"/>
    </source>
</evidence>